<evidence type="ECO:0000313" key="2">
    <source>
        <dbReference type="Proteomes" id="UP000784294"/>
    </source>
</evidence>
<dbReference type="EMBL" id="CAAALY010023405">
    <property type="protein sequence ID" value="VEL15090.1"/>
    <property type="molecule type" value="Genomic_DNA"/>
</dbReference>
<reference evidence="1" key="1">
    <citation type="submission" date="2018-11" db="EMBL/GenBank/DDBJ databases">
        <authorList>
            <consortium name="Pathogen Informatics"/>
        </authorList>
    </citation>
    <scope>NUCLEOTIDE SEQUENCE</scope>
</reference>
<dbReference type="Proteomes" id="UP000784294">
    <property type="component" value="Unassembled WGS sequence"/>
</dbReference>
<evidence type="ECO:0000313" key="1">
    <source>
        <dbReference type="EMBL" id="VEL15090.1"/>
    </source>
</evidence>
<accession>A0A3S4ZYE9</accession>
<organism evidence="1 2">
    <name type="scientific">Protopolystoma xenopodis</name>
    <dbReference type="NCBI Taxonomy" id="117903"/>
    <lineage>
        <taxon>Eukaryota</taxon>
        <taxon>Metazoa</taxon>
        <taxon>Spiralia</taxon>
        <taxon>Lophotrochozoa</taxon>
        <taxon>Platyhelminthes</taxon>
        <taxon>Monogenea</taxon>
        <taxon>Polyopisthocotylea</taxon>
        <taxon>Polystomatidea</taxon>
        <taxon>Polystomatidae</taxon>
        <taxon>Protopolystoma</taxon>
    </lineage>
</organism>
<sequence length="104" mass="11364">MESAIIGSLLLPMHPDRTSLHKASSAGPPSKSHVNATGLKVLMLYLRYPPTAKRIFPMRLIFDVDHNDSYAMNPSESLDIAGLHNIHLPQLLSTSSEFLVAATV</sequence>
<protein>
    <submittedName>
        <fullName evidence="1">Uncharacterized protein</fullName>
    </submittedName>
</protein>
<gene>
    <name evidence="1" type="ORF">PXEA_LOCUS8530</name>
</gene>
<name>A0A3S4ZYE9_9PLAT</name>
<proteinExistence type="predicted"/>
<comment type="caution">
    <text evidence="1">The sequence shown here is derived from an EMBL/GenBank/DDBJ whole genome shotgun (WGS) entry which is preliminary data.</text>
</comment>
<dbReference type="AlphaFoldDB" id="A0A3S4ZYE9"/>
<keyword evidence="2" id="KW-1185">Reference proteome</keyword>